<dbReference type="Proteomes" id="UP000775872">
    <property type="component" value="Unassembled WGS sequence"/>
</dbReference>
<comment type="similarity">
    <text evidence="2 6">Belongs to the flavin monoamine oxidase family.</text>
</comment>
<dbReference type="Gene3D" id="3.50.50.60">
    <property type="entry name" value="FAD/NAD(P)-binding domain"/>
    <property type="match status" value="2"/>
</dbReference>
<feature type="binding site" evidence="5">
    <location>
        <position position="287"/>
    </location>
    <ligand>
        <name>FAD</name>
        <dbReference type="ChEBI" id="CHEBI:57692"/>
    </ligand>
</feature>
<protein>
    <recommendedName>
        <fullName evidence="6">Amine oxidase</fullName>
        <ecNumber evidence="6">1.4.3.-</ecNumber>
    </recommendedName>
</protein>
<dbReference type="SUPFAM" id="SSF51905">
    <property type="entry name" value="FAD/NAD(P)-binding domain"/>
    <property type="match status" value="1"/>
</dbReference>
<comment type="caution">
    <text evidence="8">The sequence shown here is derived from an EMBL/GenBank/DDBJ whole genome shotgun (WGS) entry which is preliminary data.</text>
</comment>
<accession>A0A9N9ZI37</accession>
<dbReference type="PRINTS" id="PR00757">
    <property type="entry name" value="AMINEOXDASEF"/>
</dbReference>
<comment type="cofactor">
    <cofactor evidence="1 6">
        <name>FAD</name>
        <dbReference type="ChEBI" id="CHEBI:57692"/>
    </cofactor>
</comment>
<dbReference type="GO" id="GO:0097621">
    <property type="term" value="F:monoamine oxidase activity"/>
    <property type="evidence" value="ECO:0007669"/>
    <property type="project" value="UniProtKB-EC"/>
</dbReference>
<evidence type="ECO:0000256" key="5">
    <source>
        <dbReference type="PIRSR" id="PIRSR601613-1"/>
    </source>
</evidence>
<dbReference type="InterPro" id="IPR001613">
    <property type="entry name" value="Flavin_amine_oxidase"/>
</dbReference>
<keyword evidence="9" id="KW-1185">Reference proteome</keyword>
<gene>
    <name evidence="8" type="ORF">CSOL1703_00005865</name>
</gene>
<dbReference type="PANTHER" id="PTHR43563">
    <property type="entry name" value="AMINE OXIDASE"/>
    <property type="match status" value="1"/>
</dbReference>
<keyword evidence="3 6" id="KW-0560">Oxidoreductase</keyword>
<proteinExistence type="inferred from homology"/>
<dbReference type="PANTHER" id="PTHR43563:SF1">
    <property type="entry name" value="AMINE OXIDASE [FLAVIN-CONTAINING] B"/>
    <property type="match status" value="1"/>
</dbReference>
<dbReference type="Pfam" id="PF01593">
    <property type="entry name" value="Amino_oxidase"/>
    <property type="match status" value="1"/>
</dbReference>
<name>A0A9N9ZI37_9HYPO</name>
<dbReference type="InterPro" id="IPR002937">
    <property type="entry name" value="Amino_oxidase"/>
</dbReference>
<evidence type="ECO:0000256" key="1">
    <source>
        <dbReference type="ARBA" id="ARBA00001974"/>
    </source>
</evidence>
<sequence>MESRTSDGYAWTSSAGLQHGEFACDGVINPPRNLKAPPGHVYDIVIVGGGYAGLSAARDLTVAGRSVLLLEGRDRVGGRTYTIHEDGYRYEMGGTWVSHAQPFTFREMLRYGMDRDLIKTRTEGGKNDYHTLKVPDCDELNLSHEEAGKLAQKGWDLLINVDGEGGRKICPLPHAQLDNIEIDRKEVERWDSYSCWDRYLEIKDQLTAQEAGVLKSLLLHISGGEYDLKNSSLWDMIRSHALGAHDFVNFGPVWLLYKLRAGQSKLARNMFDEAVDNGLQYAFNTHVEKITQPNGLTQALVRGGQGYTARKLVCTVPLNALHSVQFDPPLSPLRQEAIQIRHVNRMAKIHAVVDGPGLASWNGCVYPSPLMYCYGDGVLPNGDTHLVAFGCDEEKTFVPERDPKKVVDAFQRFHPMDVKKLVFHNWNTDPYSQSGPSFWPPGYMTKYQDELQKRHGNVFFASADWAHGWRAFIDGALEQGFLNGMEILRMLRQEKPSVPKEAKL</sequence>
<dbReference type="OrthoDB" id="7777654at2759"/>
<organism evidence="8 9">
    <name type="scientific">Clonostachys solani</name>
    <dbReference type="NCBI Taxonomy" id="160281"/>
    <lineage>
        <taxon>Eukaryota</taxon>
        <taxon>Fungi</taxon>
        <taxon>Dikarya</taxon>
        <taxon>Ascomycota</taxon>
        <taxon>Pezizomycotina</taxon>
        <taxon>Sordariomycetes</taxon>
        <taxon>Hypocreomycetidae</taxon>
        <taxon>Hypocreales</taxon>
        <taxon>Bionectriaceae</taxon>
        <taxon>Clonostachys</taxon>
    </lineage>
</organism>
<feature type="binding site" evidence="5">
    <location>
        <position position="389"/>
    </location>
    <ligand>
        <name>substrate</name>
    </ligand>
</feature>
<dbReference type="Gene3D" id="3.90.660.10">
    <property type="match status" value="2"/>
</dbReference>
<dbReference type="EMBL" id="CABFOC020000063">
    <property type="protein sequence ID" value="CAH0055931.1"/>
    <property type="molecule type" value="Genomic_DNA"/>
</dbReference>
<feature type="domain" description="Amine oxidase" evidence="7">
    <location>
        <begin position="52"/>
        <end position="481"/>
    </location>
</feature>
<dbReference type="InterPro" id="IPR050703">
    <property type="entry name" value="Flavin_MAO"/>
</dbReference>
<keyword evidence="6" id="KW-0285">Flavoprotein</keyword>
<dbReference type="AlphaFoldDB" id="A0A9N9ZI37"/>
<dbReference type="EC" id="1.4.3.-" evidence="6"/>
<evidence type="ECO:0000256" key="2">
    <source>
        <dbReference type="ARBA" id="ARBA00005995"/>
    </source>
</evidence>
<evidence type="ECO:0000313" key="9">
    <source>
        <dbReference type="Proteomes" id="UP000775872"/>
    </source>
</evidence>
<keyword evidence="6" id="KW-0274">FAD</keyword>
<comment type="catalytic activity">
    <reaction evidence="4">
        <text>a secondary aliphatic amine + O2 + H2O = a primary amine + an aldehyde + H2O2</text>
        <dbReference type="Rhea" id="RHEA:26414"/>
        <dbReference type="ChEBI" id="CHEBI:15377"/>
        <dbReference type="ChEBI" id="CHEBI:15379"/>
        <dbReference type="ChEBI" id="CHEBI:16240"/>
        <dbReference type="ChEBI" id="CHEBI:17478"/>
        <dbReference type="ChEBI" id="CHEBI:58855"/>
        <dbReference type="ChEBI" id="CHEBI:65296"/>
        <dbReference type="EC" id="1.4.3.4"/>
    </reaction>
</comment>
<evidence type="ECO:0000256" key="3">
    <source>
        <dbReference type="ARBA" id="ARBA00023002"/>
    </source>
</evidence>
<evidence type="ECO:0000313" key="8">
    <source>
        <dbReference type="EMBL" id="CAH0055931.1"/>
    </source>
</evidence>
<reference evidence="8" key="1">
    <citation type="submission" date="2021-10" db="EMBL/GenBank/DDBJ databases">
        <authorList>
            <person name="Piombo E."/>
        </authorList>
    </citation>
    <scope>NUCLEOTIDE SEQUENCE</scope>
</reference>
<dbReference type="InterPro" id="IPR036188">
    <property type="entry name" value="FAD/NAD-bd_sf"/>
</dbReference>
<evidence type="ECO:0000259" key="7">
    <source>
        <dbReference type="Pfam" id="PF01593"/>
    </source>
</evidence>
<evidence type="ECO:0000256" key="6">
    <source>
        <dbReference type="RuleBase" id="RU362067"/>
    </source>
</evidence>
<evidence type="ECO:0000256" key="4">
    <source>
        <dbReference type="ARBA" id="ARBA00048448"/>
    </source>
</evidence>